<dbReference type="PROSITE" id="PS51677">
    <property type="entry name" value="NODB"/>
    <property type="match status" value="1"/>
</dbReference>
<sequence length="276" mass="30128">MRLGLVLLMAVTGCSTAITGTAAPGAPAPRSIPALPPPAVDPATLAQRLSAIQPGWPRPRYPVAPHAREIDCRRLKCVALTFDDGPGDETGQVLDALAQHGAKATFYIVGKMVTEKTAGLLRRMVTEGHELGNHSWDHPSLPSLSSDGLKSQLVRTQHAVGQVTGVRMRTMRPPYGATNRSVAAMTRRYGMAQIMWGLDTLDWRDRNSDLVAKRCQKAKEGDVILMHDIHASTVRAVPMLLDMLDAKGFTYVTVTELFGRLTPGQEYFHARKERTA</sequence>
<keyword evidence="1" id="KW-0479">Metal-binding</keyword>
<feature type="domain" description="NodB homology" evidence="4">
    <location>
        <begin position="76"/>
        <end position="252"/>
    </location>
</feature>
<dbReference type="InterPro" id="IPR050248">
    <property type="entry name" value="Polysacc_deacetylase_ArnD"/>
</dbReference>
<dbReference type="InterPro" id="IPR002509">
    <property type="entry name" value="NODB_dom"/>
</dbReference>
<keyword evidence="3" id="KW-0732">Signal</keyword>
<keyword evidence="2" id="KW-0378">Hydrolase</keyword>
<gene>
    <name evidence="5" type="ORF">Acor_19550</name>
</gene>
<dbReference type="PANTHER" id="PTHR10587:SF133">
    <property type="entry name" value="CHITIN DEACETYLASE 1-RELATED"/>
    <property type="match status" value="1"/>
</dbReference>
<organism evidence="5 6">
    <name type="scientific">Acrocarpospora corrugata</name>
    <dbReference type="NCBI Taxonomy" id="35763"/>
    <lineage>
        <taxon>Bacteria</taxon>
        <taxon>Bacillati</taxon>
        <taxon>Actinomycetota</taxon>
        <taxon>Actinomycetes</taxon>
        <taxon>Streptosporangiales</taxon>
        <taxon>Streptosporangiaceae</taxon>
        <taxon>Acrocarpospora</taxon>
    </lineage>
</organism>
<evidence type="ECO:0000256" key="3">
    <source>
        <dbReference type="SAM" id="SignalP"/>
    </source>
</evidence>
<comment type="caution">
    <text evidence="5">The sequence shown here is derived from an EMBL/GenBank/DDBJ whole genome shotgun (WGS) entry which is preliminary data.</text>
</comment>
<evidence type="ECO:0000259" key="4">
    <source>
        <dbReference type="PROSITE" id="PS51677"/>
    </source>
</evidence>
<proteinExistence type="predicted"/>
<dbReference type="GO" id="GO:0016020">
    <property type="term" value="C:membrane"/>
    <property type="evidence" value="ECO:0007669"/>
    <property type="project" value="TreeGrafter"/>
</dbReference>
<reference evidence="5 6" key="1">
    <citation type="submission" date="2019-10" db="EMBL/GenBank/DDBJ databases">
        <title>Whole genome shotgun sequence of Acrocarpospora corrugata NBRC 13972.</title>
        <authorList>
            <person name="Ichikawa N."/>
            <person name="Kimura A."/>
            <person name="Kitahashi Y."/>
            <person name="Komaki H."/>
            <person name="Oguchi A."/>
        </authorList>
    </citation>
    <scope>NUCLEOTIDE SEQUENCE [LARGE SCALE GENOMIC DNA]</scope>
    <source>
        <strain evidence="5 6">NBRC 13972</strain>
    </source>
</reference>
<dbReference type="GO" id="GO:0005975">
    <property type="term" value="P:carbohydrate metabolic process"/>
    <property type="evidence" value="ECO:0007669"/>
    <property type="project" value="InterPro"/>
</dbReference>
<accession>A0A5M3VW35</accession>
<dbReference type="EMBL" id="BLAD01000042">
    <property type="protein sequence ID" value="GER99891.1"/>
    <property type="molecule type" value="Genomic_DNA"/>
</dbReference>
<evidence type="ECO:0000256" key="1">
    <source>
        <dbReference type="ARBA" id="ARBA00022723"/>
    </source>
</evidence>
<evidence type="ECO:0000256" key="2">
    <source>
        <dbReference type="ARBA" id="ARBA00022801"/>
    </source>
</evidence>
<feature type="chain" id="PRO_5024388700" description="NodB homology domain-containing protein" evidence="3">
    <location>
        <begin position="23"/>
        <end position="276"/>
    </location>
</feature>
<dbReference type="PANTHER" id="PTHR10587">
    <property type="entry name" value="GLYCOSYL TRANSFERASE-RELATED"/>
    <property type="match status" value="1"/>
</dbReference>
<protein>
    <recommendedName>
        <fullName evidence="4">NodB homology domain-containing protein</fullName>
    </recommendedName>
</protein>
<evidence type="ECO:0000313" key="5">
    <source>
        <dbReference type="EMBL" id="GER99891.1"/>
    </source>
</evidence>
<name>A0A5M3VW35_9ACTN</name>
<dbReference type="SUPFAM" id="SSF88713">
    <property type="entry name" value="Glycoside hydrolase/deacetylase"/>
    <property type="match status" value="1"/>
</dbReference>
<dbReference type="GO" id="GO:0016810">
    <property type="term" value="F:hydrolase activity, acting on carbon-nitrogen (but not peptide) bonds"/>
    <property type="evidence" value="ECO:0007669"/>
    <property type="project" value="InterPro"/>
</dbReference>
<dbReference type="GO" id="GO:0046872">
    <property type="term" value="F:metal ion binding"/>
    <property type="evidence" value="ECO:0007669"/>
    <property type="project" value="UniProtKB-KW"/>
</dbReference>
<dbReference type="AlphaFoldDB" id="A0A5M3VW35"/>
<evidence type="ECO:0000313" key="6">
    <source>
        <dbReference type="Proteomes" id="UP000334990"/>
    </source>
</evidence>
<keyword evidence="6" id="KW-1185">Reference proteome</keyword>
<dbReference type="InterPro" id="IPR011330">
    <property type="entry name" value="Glyco_hydro/deAcase_b/a-brl"/>
</dbReference>
<dbReference type="RefSeq" id="WP_155336268.1">
    <property type="nucleotide sequence ID" value="NZ_BAAABN010000043.1"/>
</dbReference>
<dbReference type="Gene3D" id="3.20.20.370">
    <property type="entry name" value="Glycoside hydrolase/deacetylase"/>
    <property type="match status" value="1"/>
</dbReference>
<dbReference type="Pfam" id="PF01522">
    <property type="entry name" value="Polysacc_deac_1"/>
    <property type="match status" value="1"/>
</dbReference>
<dbReference type="Proteomes" id="UP000334990">
    <property type="component" value="Unassembled WGS sequence"/>
</dbReference>
<feature type="signal peptide" evidence="3">
    <location>
        <begin position="1"/>
        <end position="22"/>
    </location>
</feature>
<dbReference type="OrthoDB" id="3521160at2"/>